<dbReference type="AlphaFoldDB" id="A0A239NFA0"/>
<comment type="cofactor">
    <cofactor evidence="3">
        <name>pyridoxal 5'-phosphate</name>
        <dbReference type="ChEBI" id="CHEBI:597326"/>
    </cofactor>
</comment>
<keyword evidence="1 2" id="KW-0663">Pyridoxal phosphate</keyword>
<dbReference type="GO" id="GO:0030170">
    <property type="term" value="F:pyridoxal phosphate binding"/>
    <property type="evidence" value="ECO:0007669"/>
    <property type="project" value="UniProtKB-UniRule"/>
</dbReference>
<dbReference type="PIRSF" id="PIRSF004848">
    <property type="entry name" value="YBL036c_PLPDEIII"/>
    <property type="match status" value="1"/>
</dbReference>
<dbReference type="NCBIfam" id="TIGR00044">
    <property type="entry name" value="YggS family pyridoxal phosphate-dependent enzyme"/>
    <property type="match status" value="1"/>
</dbReference>
<evidence type="ECO:0000313" key="7">
    <source>
        <dbReference type="Proteomes" id="UP000198362"/>
    </source>
</evidence>
<accession>A0A239NFA0</accession>
<dbReference type="InterPro" id="IPR029066">
    <property type="entry name" value="PLP-binding_barrel"/>
</dbReference>
<proteinExistence type="inferred from homology"/>
<name>A0A239NFA0_9ACTN</name>
<dbReference type="Pfam" id="PF01168">
    <property type="entry name" value="Ala_racemase_N"/>
    <property type="match status" value="1"/>
</dbReference>
<keyword evidence="7" id="KW-1185">Reference proteome</keyword>
<protein>
    <recommendedName>
        <fullName evidence="2">Pyridoxal phosphate homeostasis protein</fullName>
        <shortName evidence="2">PLP homeostasis protein</shortName>
    </recommendedName>
</protein>
<feature type="modified residue" description="N6-(pyridoxal phosphate)lysine" evidence="2 3">
    <location>
        <position position="62"/>
    </location>
</feature>
<dbReference type="PANTHER" id="PTHR10146:SF14">
    <property type="entry name" value="PYRIDOXAL PHOSPHATE HOMEOSTASIS PROTEIN"/>
    <property type="match status" value="1"/>
</dbReference>
<dbReference type="InterPro" id="IPR011078">
    <property type="entry name" value="PyrdxlP_homeostasis"/>
</dbReference>
<evidence type="ECO:0000259" key="5">
    <source>
        <dbReference type="Pfam" id="PF01168"/>
    </source>
</evidence>
<sequence>MICAGGASGKQSTGRNSLTLVSADEVRRAELAANLVRVRARIDAARSAAGRTDEVTLVAVTKTYPASDVGLLADLGVSDVGENKDQEAAPKAAEIGRRVRWHFVGQLQRNKAKSVAAYADVVQSVDSVRLAAALDRAADGHGRVIEVLLQVSLDGDPARGGALPGSADPDRGLAPAAEAVVGASALRLAGLMAVAPLGVEPDRAFARLAEIAAAFHVDHPTATVLSAGMSDDLENAVSHGATHVRIGSALLGKRHYLG</sequence>
<evidence type="ECO:0000256" key="2">
    <source>
        <dbReference type="HAMAP-Rule" id="MF_02087"/>
    </source>
</evidence>
<evidence type="ECO:0000256" key="3">
    <source>
        <dbReference type="PIRSR" id="PIRSR004848-1"/>
    </source>
</evidence>
<comment type="function">
    <text evidence="2">Pyridoxal 5'-phosphate (PLP)-binding protein, which is involved in PLP homeostasis.</text>
</comment>
<dbReference type="Proteomes" id="UP000198362">
    <property type="component" value="Unassembled WGS sequence"/>
</dbReference>
<gene>
    <name evidence="6" type="ORF">SAMN05421812_108227</name>
</gene>
<dbReference type="EMBL" id="FZPH01000008">
    <property type="protein sequence ID" value="SNT53192.1"/>
    <property type="molecule type" value="Genomic_DNA"/>
</dbReference>
<reference evidence="6 7" key="1">
    <citation type="submission" date="2017-06" db="EMBL/GenBank/DDBJ databases">
        <authorList>
            <person name="Kim H.J."/>
            <person name="Triplett B.A."/>
        </authorList>
    </citation>
    <scope>NUCLEOTIDE SEQUENCE [LARGE SCALE GENOMIC DNA]</scope>
    <source>
        <strain evidence="6 7">CGMCC 4.5593</strain>
    </source>
</reference>
<comment type="similarity">
    <text evidence="2 4">Belongs to the pyridoxal phosphate-binding protein YggS/PROSC family.</text>
</comment>
<dbReference type="SUPFAM" id="SSF51419">
    <property type="entry name" value="PLP-binding barrel"/>
    <property type="match status" value="1"/>
</dbReference>
<dbReference type="PANTHER" id="PTHR10146">
    <property type="entry name" value="PROLINE SYNTHETASE CO-TRANSCRIBED BACTERIAL HOMOLOG PROTEIN"/>
    <property type="match status" value="1"/>
</dbReference>
<dbReference type="HAMAP" id="MF_02087">
    <property type="entry name" value="PLP_homeostasis"/>
    <property type="match status" value="1"/>
</dbReference>
<organism evidence="6 7">
    <name type="scientific">Asanoa hainanensis</name>
    <dbReference type="NCBI Taxonomy" id="560556"/>
    <lineage>
        <taxon>Bacteria</taxon>
        <taxon>Bacillati</taxon>
        <taxon>Actinomycetota</taxon>
        <taxon>Actinomycetes</taxon>
        <taxon>Micromonosporales</taxon>
        <taxon>Micromonosporaceae</taxon>
        <taxon>Asanoa</taxon>
    </lineage>
</organism>
<dbReference type="InterPro" id="IPR001608">
    <property type="entry name" value="Ala_racemase_N"/>
</dbReference>
<evidence type="ECO:0000313" key="6">
    <source>
        <dbReference type="EMBL" id="SNT53192.1"/>
    </source>
</evidence>
<feature type="domain" description="Alanine racemase N-terminal" evidence="5">
    <location>
        <begin position="34"/>
        <end position="253"/>
    </location>
</feature>
<dbReference type="CDD" id="cd00635">
    <property type="entry name" value="PLPDE_III_YBL036c_like"/>
    <property type="match status" value="1"/>
</dbReference>
<evidence type="ECO:0000256" key="4">
    <source>
        <dbReference type="RuleBase" id="RU004514"/>
    </source>
</evidence>
<evidence type="ECO:0000256" key="1">
    <source>
        <dbReference type="ARBA" id="ARBA00022898"/>
    </source>
</evidence>
<dbReference type="PROSITE" id="PS01211">
    <property type="entry name" value="UPF0001"/>
    <property type="match status" value="1"/>
</dbReference>
<dbReference type="Gene3D" id="3.20.20.10">
    <property type="entry name" value="Alanine racemase"/>
    <property type="match status" value="1"/>
</dbReference>